<feature type="compositionally biased region" description="Polar residues" evidence="1">
    <location>
        <begin position="138"/>
        <end position="148"/>
    </location>
</feature>
<accession>A0A317XGY2</accession>
<feature type="compositionally biased region" description="Polar residues" evidence="1">
    <location>
        <begin position="255"/>
        <end position="266"/>
    </location>
</feature>
<feature type="region of interest" description="Disordered" evidence="1">
    <location>
        <begin position="130"/>
        <end position="204"/>
    </location>
</feature>
<feature type="compositionally biased region" description="Polar residues" evidence="1">
    <location>
        <begin position="351"/>
        <end position="363"/>
    </location>
</feature>
<evidence type="ECO:0000313" key="2">
    <source>
        <dbReference type="EMBL" id="PWY97543.1"/>
    </source>
</evidence>
<feature type="compositionally biased region" description="Low complexity" evidence="1">
    <location>
        <begin position="223"/>
        <end position="240"/>
    </location>
</feature>
<feature type="compositionally biased region" description="Basic and acidic residues" evidence="1">
    <location>
        <begin position="513"/>
        <end position="526"/>
    </location>
</feature>
<feature type="compositionally biased region" description="Basic and acidic residues" evidence="1">
    <location>
        <begin position="636"/>
        <end position="645"/>
    </location>
</feature>
<gene>
    <name evidence="2" type="ORF">BCV70DRAFT_228493</name>
</gene>
<keyword evidence="3" id="KW-1185">Reference proteome</keyword>
<feature type="compositionally biased region" description="Basic residues" evidence="1">
    <location>
        <begin position="492"/>
        <end position="505"/>
    </location>
</feature>
<feature type="compositionally biased region" description="Low complexity" evidence="1">
    <location>
        <begin position="696"/>
        <end position="716"/>
    </location>
</feature>
<protein>
    <submittedName>
        <fullName evidence="2">Uncharacterized protein</fullName>
    </submittedName>
</protein>
<name>A0A317XGY2_9BASI</name>
<organism evidence="2 3">
    <name type="scientific">Testicularia cyperi</name>
    <dbReference type="NCBI Taxonomy" id="1882483"/>
    <lineage>
        <taxon>Eukaryota</taxon>
        <taxon>Fungi</taxon>
        <taxon>Dikarya</taxon>
        <taxon>Basidiomycota</taxon>
        <taxon>Ustilaginomycotina</taxon>
        <taxon>Ustilaginomycetes</taxon>
        <taxon>Ustilaginales</taxon>
        <taxon>Anthracoideaceae</taxon>
        <taxon>Testicularia</taxon>
    </lineage>
</organism>
<feature type="region of interest" description="Disordered" evidence="1">
    <location>
        <begin position="319"/>
        <end position="373"/>
    </location>
</feature>
<dbReference type="InParanoid" id="A0A317XGY2"/>
<dbReference type="Proteomes" id="UP000246740">
    <property type="component" value="Unassembled WGS sequence"/>
</dbReference>
<feature type="compositionally biased region" description="Low complexity" evidence="1">
    <location>
        <begin position="159"/>
        <end position="175"/>
    </location>
</feature>
<evidence type="ECO:0000313" key="3">
    <source>
        <dbReference type="Proteomes" id="UP000246740"/>
    </source>
</evidence>
<feature type="compositionally biased region" description="Basic and acidic residues" evidence="1">
    <location>
        <begin position="551"/>
        <end position="563"/>
    </location>
</feature>
<feature type="compositionally biased region" description="Acidic residues" evidence="1">
    <location>
        <begin position="676"/>
        <end position="690"/>
    </location>
</feature>
<feature type="region of interest" description="Disordered" evidence="1">
    <location>
        <begin position="473"/>
        <end position="716"/>
    </location>
</feature>
<sequence length="716" mass="76383">MAGIYRRSLARIGRKESEIAEIRTTPADELSSWLGDDVCTNCGGPAAHGKLFCSDECKLADAREVEQSSLIEGMVSPFKGANEGFAISSANQLDKFRYACPPSPSLLAQMSAPLRATHLTSPALAAYQSSLPAPRGRLSTNSNASTNLRSSSHVKKRSSSQSTFSSISESNASQSAFAGTDPSTPSPAYGPTEDECSDLDAHDFQLPPSVSVASAVMLRKASKSTPSSSSGQSTSQANTSDGRTPKSPLWYARRPSTTNSRGSWFTSPALTATSKVNAVGHDAQVLASSSSFISTGRRSQSRDGHNTLTRRAATDLLSGALRTSPRGGTDPSTTNVGTMARRGNSEDSGMRSPQTHSVASSAGKTMRGASPASCRAFSPLSTDQGCDRCRTLSNISGELDIYANTFVSSNSRGRSSSPHDIDERYRSMKQYHKHSHSAAAGLFFTQLHAQEEATCGNAPAQALGANATAASSPVVVARREHQDAVRSTPPRGRSKARGRSSHRRSPSPPRAAARRDSSQVADRERNASPAPISPRSNPMPIQMARRASRQLSDDDSYHHDGELRSALPQRPSPLALISEKDGATFEPAPVVDGSRGRSRGRSTRAGERASRERSSARRSRSRYIDSNCEISWGGYGHRDSDRGEKVPVGVTYGPVPSRHSPRSRGRARAPEHLDPGFDDVELELDGDDEREESRSHSSSSGSLDSLSARGRALARA</sequence>
<dbReference type="EMBL" id="KZ819205">
    <property type="protein sequence ID" value="PWY97543.1"/>
    <property type="molecule type" value="Genomic_DNA"/>
</dbReference>
<evidence type="ECO:0000256" key="1">
    <source>
        <dbReference type="SAM" id="MobiDB-lite"/>
    </source>
</evidence>
<dbReference type="OrthoDB" id="3366724at2759"/>
<dbReference type="AlphaFoldDB" id="A0A317XGY2"/>
<feature type="compositionally biased region" description="Basic and acidic residues" evidence="1">
    <location>
        <begin position="604"/>
        <end position="615"/>
    </location>
</feature>
<proteinExistence type="predicted"/>
<feature type="region of interest" description="Disordered" evidence="1">
    <location>
        <begin position="221"/>
        <end position="266"/>
    </location>
</feature>
<reference evidence="2 3" key="1">
    <citation type="journal article" date="2018" name="Mol. Biol. Evol.">
        <title>Broad Genomic Sampling Reveals a Smut Pathogenic Ancestry of the Fungal Clade Ustilaginomycotina.</title>
        <authorList>
            <person name="Kijpornyongpan T."/>
            <person name="Mondo S.J."/>
            <person name="Barry K."/>
            <person name="Sandor L."/>
            <person name="Lee J."/>
            <person name="Lipzen A."/>
            <person name="Pangilinan J."/>
            <person name="LaButti K."/>
            <person name="Hainaut M."/>
            <person name="Henrissat B."/>
            <person name="Grigoriev I.V."/>
            <person name="Spatafora J.W."/>
            <person name="Aime M.C."/>
        </authorList>
    </citation>
    <scope>NUCLEOTIDE SEQUENCE [LARGE SCALE GENOMIC DNA]</scope>
    <source>
        <strain evidence="2 3">MCA 3645</strain>
    </source>
</reference>